<protein>
    <submittedName>
        <fullName evidence="2">DUF1269 domain-containing protein</fullName>
    </submittedName>
</protein>
<evidence type="ECO:0000313" key="2">
    <source>
        <dbReference type="EMBL" id="MBC3831402.1"/>
    </source>
</evidence>
<keyword evidence="1" id="KW-0472">Membrane</keyword>
<dbReference type="EMBL" id="JACOFU010000002">
    <property type="protein sequence ID" value="MBC3831402.1"/>
    <property type="molecule type" value="Genomic_DNA"/>
</dbReference>
<comment type="caution">
    <text evidence="2">The sequence shown here is derived from an EMBL/GenBank/DDBJ whole genome shotgun (WGS) entry which is preliminary data.</text>
</comment>
<reference evidence="2 3" key="1">
    <citation type="submission" date="2020-08" db="EMBL/GenBank/DDBJ databases">
        <title>Novel species isolated from subtropical streams in China.</title>
        <authorList>
            <person name="Lu H."/>
        </authorList>
    </citation>
    <scope>NUCLEOTIDE SEQUENCE [LARGE SCALE GENOMIC DNA]</scope>
    <source>
        <strain evidence="2 3">KCTC 52442</strain>
    </source>
</reference>
<proteinExistence type="predicted"/>
<gene>
    <name evidence="2" type="ORF">H8K33_07765</name>
</gene>
<accession>A0ABR6XPH2</accession>
<organism evidence="2 3">
    <name type="scientific">Undibacterium amnicola</name>
    <dbReference type="NCBI Taxonomy" id="1834038"/>
    <lineage>
        <taxon>Bacteria</taxon>
        <taxon>Pseudomonadati</taxon>
        <taxon>Pseudomonadota</taxon>
        <taxon>Betaproteobacteria</taxon>
        <taxon>Burkholderiales</taxon>
        <taxon>Oxalobacteraceae</taxon>
        <taxon>Undibacterium</taxon>
    </lineage>
</organism>
<name>A0ABR6XPH2_9BURK</name>
<keyword evidence="1" id="KW-0812">Transmembrane</keyword>
<keyword evidence="3" id="KW-1185">Reference proteome</keyword>
<evidence type="ECO:0000313" key="3">
    <source>
        <dbReference type="Proteomes" id="UP000643610"/>
    </source>
</evidence>
<evidence type="ECO:0000256" key="1">
    <source>
        <dbReference type="SAM" id="Phobius"/>
    </source>
</evidence>
<feature type="transmembrane region" description="Helical" evidence="1">
    <location>
        <begin position="55"/>
        <end position="76"/>
    </location>
</feature>
<keyword evidence="1" id="KW-1133">Transmembrane helix</keyword>
<feature type="transmembrane region" description="Helical" evidence="1">
    <location>
        <begin position="83"/>
        <end position="102"/>
    </location>
</feature>
<dbReference type="Proteomes" id="UP000643610">
    <property type="component" value="Unassembled WGS sequence"/>
</dbReference>
<sequence length="163" mass="17845">MLPDVRSARAVLDELLLARVEYRRIHFCAKEGTLLADMPEANSMQKTDMVHGAEVGIVIGAVSGFIAASLFLLFPLETIEARIFGFLVAVLMGAVFGSWLSAKSAATIPNASLAPFRERIERGQVLLIVDVPFDRVAEIEKMMEKNHPEIDFGGVDPHIPILS</sequence>